<comment type="caution">
    <text evidence="3">The sequence shown here is derived from an EMBL/GenBank/DDBJ whole genome shotgun (WGS) entry which is preliminary data.</text>
</comment>
<evidence type="ECO:0000313" key="3">
    <source>
        <dbReference type="EMBL" id="KAB2610126.1"/>
    </source>
</evidence>
<proteinExistence type="predicted"/>
<feature type="region of interest" description="Disordered" evidence="1">
    <location>
        <begin position="665"/>
        <end position="687"/>
    </location>
</feature>
<feature type="transmembrane region" description="Helical" evidence="2">
    <location>
        <begin position="176"/>
        <end position="207"/>
    </location>
</feature>
<dbReference type="EMBL" id="SMOL01000487">
    <property type="protein sequence ID" value="KAB2610126.1"/>
    <property type="molecule type" value="Genomic_DNA"/>
</dbReference>
<sequence length="687" mass="76946">MSFVCPKYLIRYEGNLNLLWFQVNKNLESKIWLKHPPPSAPHPDSWTPFAILPPIRNVYQPPSYRFTNYRPHVIVCYLKFIFLNSNVQKSKLEARRRMEPPRGVLATLWNFICFLPYFIGLLILGSIKGIVLCPLICLIMTVGNTGIILGLWPIHFVWTYYCVLRSKRLGPVLKIVICLCVLPTVLIVWPVVGIVGSIVGGAAFGFFSPIMETFQAVGEGKTDQLYHCFYDGTWSTVKGCFTIVRDTRDVCYYTYFSIMDDLQHGGPPVTKYYEIRLLYLPGAVILAALGFMVDMPVISFIALCKCPYMLFKGWHRLFHDLIGREGPFLETICVPFAGLAILLWPLAVVGAVLGSMVASIFLGAYAGVIVYQESSIWSGLCYIVASLAIYDEHSNDILDMPEGSCFPRPKYRKKAELLRTNSLTTSFSRPGSFRSAPSRSASFTGPIIELKPLEFIDTLFKECKHHGQILVADGTITLQDLEDAKSSQGNRVISIGLPAYCLLQTLLRSAKANSPGILLSDNVTEITSTNRPKEKFFDWFFNPLLIIKDQIKAENLSEAEEAYLCKLVLLTGDPLRLKQSNIGTPPESERKQAELDALARRLQGITKSISRYPTFRRRFENLVDAISDDLAPNSNGSSKSSTGPRTVPRSKSAFAQLFSQKSFSFSNASNHGTDPESRLVVRDVTIT</sequence>
<evidence type="ECO:0000256" key="2">
    <source>
        <dbReference type="SAM" id="Phobius"/>
    </source>
</evidence>
<evidence type="ECO:0000313" key="4">
    <source>
        <dbReference type="Proteomes" id="UP000327157"/>
    </source>
</evidence>
<evidence type="ECO:0000256" key="1">
    <source>
        <dbReference type="SAM" id="MobiDB-lite"/>
    </source>
</evidence>
<feature type="transmembrane region" description="Helical" evidence="2">
    <location>
        <begin position="327"/>
        <end position="346"/>
    </location>
</feature>
<organism evidence="3 4">
    <name type="scientific">Pyrus ussuriensis x Pyrus communis</name>
    <dbReference type="NCBI Taxonomy" id="2448454"/>
    <lineage>
        <taxon>Eukaryota</taxon>
        <taxon>Viridiplantae</taxon>
        <taxon>Streptophyta</taxon>
        <taxon>Embryophyta</taxon>
        <taxon>Tracheophyta</taxon>
        <taxon>Spermatophyta</taxon>
        <taxon>Magnoliopsida</taxon>
        <taxon>eudicotyledons</taxon>
        <taxon>Gunneridae</taxon>
        <taxon>Pentapetalae</taxon>
        <taxon>rosids</taxon>
        <taxon>fabids</taxon>
        <taxon>Rosales</taxon>
        <taxon>Rosaceae</taxon>
        <taxon>Amygdaloideae</taxon>
        <taxon>Maleae</taxon>
        <taxon>Pyrus</taxon>
    </lineage>
</organism>
<feature type="transmembrane region" description="Helical" evidence="2">
    <location>
        <begin position="147"/>
        <end position="164"/>
    </location>
</feature>
<keyword evidence="2" id="KW-0812">Transmembrane</keyword>
<reference evidence="4" key="2">
    <citation type="submission" date="2019-10" db="EMBL/GenBank/DDBJ databases">
        <title>A de novo genome assembly of a pear dwarfing rootstock.</title>
        <authorList>
            <person name="Wang F."/>
            <person name="Wang J."/>
            <person name="Li S."/>
            <person name="Zhang Y."/>
            <person name="Fang M."/>
            <person name="Ma L."/>
            <person name="Zhao Y."/>
            <person name="Jiang S."/>
        </authorList>
    </citation>
    <scope>NUCLEOTIDE SEQUENCE [LARGE SCALE GENOMIC DNA]</scope>
</reference>
<name>A0A5N5G403_9ROSA</name>
<reference evidence="3 4" key="1">
    <citation type="submission" date="2019-09" db="EMBL/GenBank/DDBJ databases">
        <authorList>
            <person name="Ou C."/>
        </authorList>
    </citation>
    <scope>NUCLEOTIDE SEQUENCE [LARGE SCALE GENOMIC DNA]</scope>
    <source>
        <strain evidence="3">S2</strain>
        <tissue evidence="3">Leaf</tissue>
    </source>
</reference>
<dbReference type="PANTHER" id="PTHR31133">
    <property type="entry name" value="MEMBRANE PROTEIN"/>
    <property type="match status" value="1"/>
</dbReference>
<dbReference type="PANTHER" id="PTHR31133:SF3">
    <property type="entry name" value="TRANSMEMBRANE PROTEIN"/>
    <property type="match status" value="1"/>
</dbReference>
<feature type="region of interest" description="Disordered" evidence="1">
    <location>
        <begin position="630"/>
        <end position="649"/>
    </location>
</feature>
<dbReference type="AlphaFoldDB" id="A0A5N5G403"/>
<gene>
    <name evidence="3" type="ORF">D8674_018158</name>
</gene>
<feature type="compositionally biased region" description="Polar residues" evidence="1">
    <location>
        <begin position="632"/>
        <end position="644"/>
    </location>
</feature>
<keyword evidence="2" id="KW-1133">Transmembrane helix</keyword>
<feature type="transmembrane region" description="Helical" evidence="2">
    <location>
        <begin position="278"/>
        <end position="306"/>
    </location>
</feature>
<reference evidence="3 4" key="3">
    <citation type="submission" date="2019-11" db="EMBL/GenBank/DDBJ databases">
        <title>A de novo genome assembly of a pear dwarfing rootstock.</title>
        <authorList>
            <person name="Wang F."/>
            <person name="Wang J."/>
            <person name="Li S."/>
            <person name="Zhang Y."/>
            <person name="Fang M."/>
            <person name="Ma L."/>
            <person name="Zhao Y."/>
            <person name="Jiang S."/>
        </authorList>
    </citation>
    <scope>NUCLEOTIDE SEQUENCE [LARGE SCALE GENOMIC DNA]</scope>
    <source>
        <strain evidence="3">S2</strain>
        <tissue evidence="3">Leaf</tissue>
    </source>
</reference>
<dbReference type="OrthoDB" id="1906116at2759"/>
<protein>
    <submittedName>
        <fullName evidence="3">Membrane protein</fullName>
    </submittedName>
</protein>
<feature type="transmembrane region" description="Helical" evidence="2">
    <location>
        <begin position="108"/>
        <end position="141"/>
    </location>
</feature>
<keyword evidence="4" id="KW-1185">Reference proteome</keyword>
<accession>A0A5N5G403</accession>
<dbReference type="Proteomes" id="UP000327157">
    <property type="component" value="Chromosome 17"/>
</dbReference>
<dbReference type="InterPro" id="IPR040229">
    <property type="entry name" value="At3g27390-like"/>
</dbReference>
<keyword evidence="2" id="KW-0472">Membrane</keyword>